<name>A0A5C2RM25_9APHY</name>
<gene>
    <name evidence="1" type="ORF">L227DRAFT_462932</name>
</gene>
<proteinExistence type="predicted"/>
<dbReference type="OrthoDB" id="8068875at2759"/>
<feature type="non-terminal residue" evidence="1">
    <location>
        <position position="1"/>
    </location>
</feature>
<dbReference type="EMBL" id="ML122350">
    <property type="protein sequence ID" value="RPD52603.1"/>
    <property type="molecule type" value="Genomic_DNA"/>
</dbReference>
<dbReference type="AlphaFoldDB" id="A0A5C2RM25"/>
<organism evidence="1 2">
    <name type="scientific">Lentinus tigrinus ALCF2SS1-6</name>
    <dbReference type="NCBI Taxonomy" id="1328759"/>
    <lineage>
        <taxon>Eukaryota</taxon>
        <taxon>Fungi</taxon>
        <taxon>Dikarya</taxon>
        <taxon>Basidiomycota</taxon>
        <taxon>Agaricomycotina</taxon>
        <taxon>Agaricomycetes</taxon>
        <taxon>Polyporales</taxon>
        <taxon>Polyporaceae</taxon>
        <taxon>Lentinus</taxon>
    </lineage>
</organism>
<feature type="non-terminal residue" evidence="1">
    <location>
        <position position="61"/>
    </location>
</feature>
<dbReference type="STRING" id="1328759.A0A5C2RM25"/>
<protein>
    <submittedName>
        <fullName evidence="1">Uncharacterized protein</fullName>
    </submittedName>
</protein>
<evidence type="ECO:0000313" key="1">
    <source>
        <dbReference type="EMBL" id="RPD52603.1"/>
    </source>
</evidence>
<accession>A0A5C2RM25</accession>
<reference evidence="1" key="1">
    <citation type="journal article" date="2018" name="Genome Biol. Evol.">
        <title>Genomics and development of Lentinus tigrinus, a white-rot wood-decaying mushroom with dimorphic fruiting bodies.</title>
        <authorList>
            <person name="Wu B."/>
            <person name="Xu Z."/>
            <person name="Knudson A."/>
            <person name="Carlson A."/>
            <person name="Chen N."/>
            <person name="Kovaka S."/>
            <person name="LaButti K."/>
            <person name="Lipzen A."/>
            <person name="Pennachio C."/>
            <person name="Riley R."/>
            <person name="Schakwitz W."/>
            <person name="Umezawa K."/>
            <person name="Ohm R.A."/>
            <person name="Grigoriev I.V."/>
            <person name="Nagy L.G."/>
            <person name="Gibbons J."/>
            <person name="Hibbett D."/>
        </authorList>
    </citation>
    <scope>NUCLEOTIDE SEQUENCE [LARGE SCALE GENOMIC DNA]</scope>
    <source>
        <strain evidence="1">ALCF2SS1-6</strain>
    </source>
</reference>
<sequence>EMLTLDLEKSNDNLVVHGKLIIYLSANVTQPISNPGPSQVNGVTEALGNLTVSTPSASASN</sequence>
<keyword evidence="2" id="KW-1185">Reference proteome</keyword>
<evidence type="ECO:0000313" key="2">
    <source>
        <dbReference type="Proteomes" id="UP000313359"/>
    </source>
</evidence>
<dbReference type="Proteomes" id="UP000313359">
    <property type="component" value="Unassembled WGS sequence"/>
</dbReference>